<proteinExistence type="predicted"/>
<evidence type="ECO:0000256" key="2">
    <source>
        <dbReference type="ARBA" id="ARBA00022553"/>
    </source>
</evidence>
<organism evidence="5 6">
    <name type="scientific">Patellaria atrata CBS 101060</name>
    <dbReference type="NCBI Taxonomy" id="1346257"/>
    <lineage>
        <taxon>Eukaryota</taxon>
        <taxon>Fungi</taxon>
        <taxon>Dikarya</taxon>
        <taxon>Ascomycota</taxon>
        <taxon>Pezizomycotina</taxon>
        <taxon>Dothideomycetes</taxon>
        <taxon>Dothideomycetes incertae sedis</taxon>
        <taxon>Patellariales</taxon>
        <taxon>Patellariaceae</taxon>
        <taxon>Patellaria</taxon>
    </lineage>
</organism>
<feature type="compositionally biased region" description="Basic and acidic residues" evidence="3">
    <location>
        <begin position="55"/>
        <end position="85"/>
    </location>
</feature>
<dbReference type="SUPFAM" id="SSF47336">
    <property type="entry name" value="ACP-like"/>
    <property type="match status" value="1"/>
</dbReference>
<evidence type="ECO:0000256" key="3">
    <source>
        <dbReference type="SAM" id="MobiDB-lite"/>
    </source>
</evidence>
<feature type="domain" description="Polyketide synthase-like phosphopantetheine-binding" evidence="4">
    <location>
        <begin position="152"/>
        <end position="209"/>
    </location>
</feature>
<reference evidence="5" key="1">
    <citation type="journal article" date="2020" name="Stud. Mycol.">
        <title>101 Dothideomycetes genomes: a test case for predicting lifestyles and emergence of pathogens.</title>
        <authorList>
            <person name="Haridas S."/>
            <person name="Albert R."/>
            <person name="Binder M."/>
            <person name="Bloem J."/>
            <person name="Labutti K."/>
            <person name="Salamov A."/>
            <person name="Andreopoulos B."/>
            <person name="Baker S."/>
            <person name="Barry K."/>
            <person name="Bills G."/>
            <person name="Bluhm B."/>
            <person name="Cannon C."/>
            <person name="Castanera R."/>
            <person name="Culley D."/>
            <person name="Daum C."/>
            <person name="Ezra D."/>
            <person name="Gonzalez J."/>
            <person name="Henrissat B."/>
            <person name="Kuo A."/>
            <person name="Liang C."/>
            <person name="Lipzen A."/>
            <person name="Lutzoni F."/>
            <person name="Magnuson J."/>
            <person name="Mondo S."/>
            <person name="Nolan M."/>
            <person name="Ohm R."/>
            <person name="Pangilinan J."/>
            <person name="Park H.-J."/>
            <person name="Ramirez L."/>
            <person name="Alfaro M."/>
            <person name="Sun H."/>
            <person name="Tritt A."/>
            <person name="Yoshinaga Y."/>
            <person name="Zwiers L.-H."/>
            <person name="Turgeon B."/>
            <person name="Goodwin S."/>
            <person name="Spatafora J."/>
            <person name="Crous P."/>
            <person name="Grigoriev I."/>
        </authorList>
    </citation>
    <scope>NUCLEOTIDE SEQUENCE</scope>
    <source>
        <strain evidence="5">CBS 101060</strain>
    </source>
</reference>
<dbReference type="OrthoDB" id="3797266at2759"/>
<keyword evidence="6" id="KW-1185">Reference proteome</keyword>
<dbReference type="EMBL" id="MU006089">
    <property type="protein sequence ID" value="KAF2843600.1"/>
    <property type="molecule type" value="Genomic_DNA"/>
</dbReference>
<dbReference type="GO" id="GO:0031177">
    <property type="term" value="F:phosphopantetheine binding"/>
    <property type="evidence" value="ECO:0007669"/>
    <property type="project" value="InterPro"/>
</dbReference>
<comment type="caution">
    <text evidence="5">The sequence shown here is derived from an EMBL/GenBank/DDBJ whole genome shotgun (WGS) entry which is preliminary data.</text>
</comment>
<dbReference type="InterPro" id="IPR020806">
    <property type="entry name" value="PKS_PP-bd"/>
</dbReference>
<name>A0A9P4VVI5_9PEZI</name>
<dbReference type="Proteomes" id="UP000799429">
    <property type="component" value="Unassembled WGS sequence"/>
</dbReference>
<feature type="region of interest" description="Disordered" evidence="3">
    <location>
        <begin position="49"/>
        <end position="101"/>
    </location>
</feature>
<evidence type="ECO:0000256" key="1">
    <source>
        <dbReference type="ARBA" id="ARBA00022450"/>
    </source>
</evidence>
<gene>
    <name evidence="5" type="ORF">M501DRAFT_1012943</name>
</gene>
<keyword evidence="1" id="KW-0596">Phosphopantetheine</keyword>
<dbReference type="Gene3D" id="1.10.1200.10">
    <property type="entry name" value="ACP-like"/>
    <property type="match status" value="1"/>
</dbReference>
<evidence type="ECO:0000313" key="6">
    <source>
        <dbReference type="Proteomes" id="UP000799429"/>
    </source>
</evidence>
<dbReference type="AlphaFoldDB" id="A0A9P4VVI5"/>
<evidence type="ECO:0000259" key="4">
    <source>
        <dbReference type="SMART" id="SM00823"/>
    </source>
</evidence>
<dbReference type="SMART" id="SM00823">
    <property type="entry name" value="PKS_PP"/>
    <property type="match status" value="1"/>
</dbReference>
<keyword evidence="2" id="KW-0597">Phosphoprotein</keyword>
<sequence length="214" mass="23831">MVLQSINKCSKDAAIDSEFWANSIPIETRDIHESETAIRLQAEGLAFQQGPVNRDLGEGTEKDPSIQYLDADRPPGRRTRSEPTHHRDRGPAPPRRGNQQRRQLWPLFTAADAGDAGNPGKAADDDANKDIQGFFLLRETGADHETLLASCVDVVNARFTKMLRLSEPMEPAKALTTYELDSLSAVEFRNWLRVTLGTEFSTLDVANTHSFARK</sequence>
<accession>A0A9P4VVI5</accession>
<evidence type="ECO:0000313" key="5">
    <source>
        <dbReference type="EMBL" id="KAF2843600.1"/>
    </source>
</evidence>
<protein>
    <recommendedName>
        <fullName evidence="4">Polyketide synthase-like phosphopantetheine-binding domain-containing protein</fullName>
    </recommendedName>
</protein>
<dbReference type="InterPro" id="IPR036736">
    <property type="entry name" value="ACP-like_sf"/>
</dbReference>